<organism evidence="1 2">
    <name type="scientific">Segatella baroniae F0067</name>
    <dbReference type="NCBI Taxonomy" id="1115809"/>
    <lineage>
        <taxon>Bacteria</taxon>
        <taxon>Pseudomonadati</taxon>
        <taxon>Bacteroidota</taxon>
        <taxon>Bacteroidia</taxon>
        <taxon>Bacteroidales</taxon>
        <taxon>Prevotellaceae</taxon>
        <taxon>Segatella</taxon>
    </lineage>
</organism>
<accession>U2QB36</accession>
<dbReference type="AlphaFoldDB" id="U2QB36"/>
<dbReference type="Proteomes" id="UP000016648">
    <property type="component" value="Unassembled WGS sequence"/>
</dbReference>
<reference evidence="1 2" key="1">
    <citation type="submission" date="2013-08" db="EMBL/GenBank/DDBJ databases">
        <authorList>
            <person name="Durkin A.S."/>
            <person name="Haft D.R."/>
            <person name="McCorrison J."/>
            <person name="Torralba M."/>
            <person name="Gillis M."/>
            <person name="Haft D.H."/>
            <person name="Methe B."/>
            <person name="Sutton G."/>
            <person name="Nelson K.E."/>
        </authorList>
    </citation>
    <scope>NUCLEOTIDE SEQUENCE [LARGE SCALE GENOMIC DNA]</scope>
    <source>
        <strain evidence="1 2">F0067</strain>
    </source>
</reference>
<proteinExistence type="predicted"/>
<gene>
    <name evidence="1" type="ORF">HMPREF9135_1484</name>
</gene>
<keyword evidence="2" id="KW-1185">Reference proteome</keyword>
<comment type="caution">
    <text evidence="1">The sequence shown here is derived from an EMBL/GenBank/DDBJ whole genome shotgun (WGS) entry which is preliminary data.</text>
</comment>
<dbReference type="PROSITE" id="PS51257">
    <property type="entry name" value="PROKAR_LIPOPROTEIN"/>
    <property type="match status" value="1"/>
</dbReference>
<name>U2QB36_9BACT</name>
<evidence type="ECO:0000313" key="1">
    <source>
        <dbReference type="EMBL" id="ERK38513.1"/>
    </source>
</evidence>
<evidence type="ECO:0000313" key="2">
    <source>
        <dbReference type="Proteomes" id="UP000016648"/>
    </source>
</evidence>
<protein>
    <submittedName>
        <fullName evidence="1">Putative lipoprotein</fullName>
    </submittedName>
</protein>
<sequence>MRFDLSEHAEQRLKGLLLPCNGSAFSCLKDCFCFVKG</sequence>
<dbReference type="EMBL" id="AWEY01000038">
    <property type="protein sequence ID" value="ERK38513.1"/>
    <property type="molecule type" value="Genomic_DNA"/>
</dbReference>
<keyword evidence="1" id="KW-0449">Lipoprotein</keyword>